<proteinExistence type="predicted"/>
<keyword evidence="3" id="KW-0472">Membrane</keyword>
<protein>
    <recommendedName>
        <fullName evidence="4">Cytochrome oxidase subunit II copper A binding domain-containing protein</fullName>
    </recommendedName>
</protein>
<feature type="transmembrane region" description="Helical" evidence="3">
    <location>
        <begin position="6"/>
        <end position="27"/>
    </location>
</feature>
<dbReference type="InterPro" id="IPR002429">
    <property type="entry name" value="CcO_II-like_C"/>
</dbReference>
<gene>
    <name evidence="5" type="ORF">LCGC14_1719390</name>
</gene>
<accession>A0A0F9HCP2</accession>
<organism evidence="5">
    <name type="scientific">marine sediment metagenome</name>
    <dbReference type="NCBI Taxonomy" id="412755"/>
    <lineage>
        <taxon>unclassified sequences</taxon>
        <taxon>metagenomes</taxon>
        <taxon>ecological metagenomes</taxon>
    </lineage>
</organism>
<dbReference type="AlphaFoldDB" id="A0A0F9HCP2"/>
<dbReference type="EMBL" id="LAZR01015448">
    <property type="protein sequence ID" value="KKM13131.1"/>
    <property type="molecule type" value="Genomic_DNA"/>
</dbReference>
<dbReference type="InterPro" id="IPR001505">
    <property type="entry name" value="Copper_CuA"/>
</dbReference>
<dbReference type="GO" id="GO:0016020">
    <property type="term" value="C:membrane"/>
    <property type="evidence" value="ECO:0007669"/>
    <property type="project" value="InterPro"/>
</dbReference>
<dbReference type="PROSITE" id="PS00078">
    <property type="entry name" value="COX2"/>
    <property type="match status" value="1"/>
</dbReference>
<dbReference type="InterPro" id="IPR008972">
    <property type="entry name" value="Cupredoxin"/>
</dbReference>
<dbReference type="SUPFAM" id="SSF49503">
    <property type="entry name" value="Cupredoxins"/>
    <property type="match status" value="1"/>
</dbReference>
<keyword evidence="1" id="KW-0479">Metal-binding</keyword>
<dbReference type="GO" id="GO:0005507">
    <property type="term" value="F:copper ion binding"/>
    <property type="evidence" value="ECO:0007669"/>
    <property type="project" value="InterPro"/>
</dbReference>
<keyword evidence="3" id="KW-0812">Transmembrane</keyword>
<evidence type="ECO:0000256" key="3">
    <source>
        <dbReference type="SAM" id="Phobius"/>
    </source>
</evidence>
<keyword evidence="2" id="KW-0186">Copper</keyword>
<comment type="caution">
    <text evidence="5">The sequence shown here is derived from an EMBL/GenBank/DDBJ whole genome shotgun (WGS) entry which is preliminary data.</text>
</comment>
<dbReference type="PROSITE" id="PS50857">
    <property type="entry name" value="COX2_CUA"/>
    <property type="match status" value="1"/>
</dbReference>
<evidence type="ECO:0000259" key="4">
    <source>
        <dbReference type="PROSITE" id="PS50857"/>
    </source>
</evidence>
<evidence type="ECO:0000256" key="2">
    <source>
        <dbReference type="ARBA" id="ARBA00023008"/>
    </source>
</evidence>
<name>A0A0F9HCP2_9ZZZZ</name>
<dbReference type="Gene3D" id="2.60.40.420">
    <property type="entry name" value="Cupredoxins - blue copper proteins"/>
    <property type="match status" value="1"/>
</dbReference>
<dbReference type="GO" id="GO:0004129">
    <property type="term" value="F:cytochrome-c oxidase activity"/>
    <property type="evidence" value="ECO:0007669"/>
    <property type="project" value="InterPro"/>
</dbReference>
<evidence type="ECO:0000313" key="5">
    <source>
        <dbReference type="EMBL" id="KKM13131.1"/>
    </source>
</evidence>
<feature type="domain" description="Cytochrome oxidase subunit II copper A binding" evidence="4">
    <location>
        <begin position="55"/>
        <end position="153"/>
    </location>
</feature>
<sequence length="153" mass="17928">MKGINVLEAFILIFVLVSVVVVPFAIFRIDEYIVSSKYPENAQIITLYGISKGGIWTTERVTVFNYWWKKFKHAEEIPIYDDGTPIIFRVTSTDVIHSFSIPLFRVGPYEIKPGQFTVIEVKTERRMRSTKYLCYQYCDEDHEKMQGRLVVME</sequence>
<evidence type="ECO:0000256" key="1">
    <source>
        <dbReference type="ARBA" id="ARBA00022723"/>
    </source>
</evidence>
<reference evidence="5" key="1">
    <citation type="journal article" date="2015" name="Nature">
        <title>Complex archaea that bridge the gap between prokaryotes and eukaryotes.</title>
        <authorList>
            <person name="Spang A."/>
            <person name="Saw J.H."/>
            <person name="Jorgensen S.L."/>
            <person name="Zaremba-Niedzwiedzka K."/>
            <person name="Martijn J."/>
            <person name="Lind A.E."/>
            <person name="van Eijk R."/>
            <person name="Schleper C."/>
            <person name="Guy L."/>
            <person name="Ettema T.J."/>
        </authorList>
    </citation>
    <scope>NUCLEOTIDE SEQUENCE</scope>
</reference>
<keyword evidence="3" id="KW-1133">Transmembrane helix</keyword>